<keyword evidence="4" id="KW-1185">Reference proteome</keyword>
<dbReference type="Proteomes" id="UP000280298">
    <property type="component" value="Chromosome"/>
</dbReference>
<reference evidence="3 4" key="1">
    <citation type="journal article" date="2019" name="Int. J. Syst. Evol. Microbiol.">
        <title>Streptomyces cyaneochromogenes sp. nov., a blue pigment-producing actinomycete from manganese-contaminated soil.</title>
        <authorList>
            <person name="Tang X."/>
            <person name="Zhao J."/>
            <person name="Li K."/>
            <person name="Chen Z."/>
            <person name="Sun Y."/>
            <person name="Gao J."/>
        </authorList>
    </citation>
    <scope>NUCLEOTIDE SEQUENCE [LARGE SCALE GENOMIC DNA]</scope>
    <source>
        <strain evidence="3 4">MK-45</strain>
    </source>
</reference>
<dbReference type="InterPro" id="IPR028994">
    <property type="entry name" value="Integrin_alpha_N"/>
</dbReference>
<protein>
    <submittedName>
        <fullName evidence="3">ATP/GTP-binding protein</fullName>
    </submittedName>
</protein>
<proteinExistence type="predicted"/>
<dbReference type="OrthoDB" id="3275941at2"/>
<dbReference type="PANTHER" id="PTHR44103">
    <property type="entry name" value="PROPROTEIN CONVERTASE P"/>
    <property type="match status" value="1"/>
</dbReference>
<accession>A0A3Q9EWC1</accession>
<dbReference type="KEGG" id="scya:EJ357_24045"/>
<dbReference type="EMBL" id="CP034539">
    <property type="protein sequence ID" value="AZQ40551.1"/>
    <property type="molecule type" value="Genomic_DNA"/>
</dbReference>
<name>A0A3Q9EWC1_9ACTN</name>
<evidence type="ECO:0000256" key="1">
    <source>
        <dbReference type="ARBA" id="ARBA00022729"/>
    </source>
</evidence>
<dbReference type="AlphaFoldDB" id="A0A3Q9EWC1"/>
<feature type="domain" description="FlgD/Vpr Ig-like" evidence="2">
    <location>
        <begin position="779"/>
        <end position="849"/>
    </location>
</feature>
<sequence>MLLLSPHARGGNGRGAERGAGALPSVPPCLLLAFPGGTVARLGRRRHRPALGSRSVRLRSTAAHTAVLAATLSLSLSLPLTATPATAAPSPLAAAAAGELVLPAAPRAVPRATQILNAGATGFLWAQEGDDRLLWTDYATGTTTALEQRLEVPVQYDIDSGYFQEAASFQTGYYGDGSDTVALYSEEDHQVTLLQGAGASGGTSVVPVPEYHTYQGTFGDTVLTSTGGVNGNPNAYQLRRVNDGGGVTETPVTGLPDGAGDIRVEDGDARSVIVRYSTGDSEDSHSHWGIVDLATGVFGALPDRVDATDTWEVAGFRLGADSVLRLRPGRGKADVYDRADLSAAPRTFDTASLTHEAAYGIVGDRLLGVEPVWPGNNMYRGQPLWALDSDGTDTGMTEVMDPAAHQIVQAPDGSVLVAGAEKYVDRGDLDWGVYRVAQGADGSVARTRVTAVQPMPAGIRGLSIGNGILTTSDNSTLYEPDTIVGAYRSTWLTPGSTPSVARTSVDGLVSGRDGGRLLADGTGRHGRRNASESGLTVLRTNGTAPWGPALDTGDSTPELKALSGRYAIVDGASSDSQYIAEFPVDGTAPKVLQKRDRVAAAVWGDTLWSGAATGGKVTATRLPSGSVVESFTTRNGCTPSDLQAVGRWVYWTCVDNWGSVQGSGVYDRTAKRTATAPDGRVLLGDGYLVQRVDGVQSISGLTLIDLHNGLPSSGSHLDLPSHKLADWTELGRDNLTAGARWTVDRFGGGVAYADEAQRVHLVPTGVPASALTAIDSTVTAGSAGFSGTWWLSKPAASWTVAVRDKASGSTVRTLSGSSARGLLKAAWDGKDSAGRLVANGTYTWTLTAQPADGQGAALSRTGTVKVTAGSAAPRDHAGSDGVGDVLTLNSSGALTIQRGTGTGTLGSKVSGSGWSTTAKFVPFGDLDGDRCNDVLVRLSSGALRAYRPACGTAPTPSTPYTSLGTSGWNAYDILTSPGDVNGDRRPDLIARQASTGDVYLFKGTGTGTLSARVKIASRWTGYKKIIGAGDLNGDGRGDLLAQDKSNELWRYEANTTSTGGFKARVKVLDDWGASYNAVVGVGDFTGDGRADLVSRDTSGNVWRNNGDGKGSFGSRTRIATGWQGYKAVV</sequence>
<evidence type="ECO:0000313" key="4">
    <source>
        <dbReference type="Proteomes" id="UP000280298"/>
    </source>
</evidence>
<keyword evidence="1" id="KW-0732">Signal</keyword>
<dbReference type="PANTHER" id="PTHR44103:SF1">
    <property type="entry name" value="PROPROTEIN CONVERTASE P"/>
    <property type="match status" value="1"/>
</dbReference>
<dbReference type="Gene3D" id="2.60.40.4070">
    <property type="match status" value="1"/>
</dbReference>
<dbReference type="SUPFAM" id="SSF69318">
    <property type="entry name" value="Integrin alpha N-terminal domain"/>
    <property type="match status" value="1"/>
</dbReference>
<dbReference type="InterPro" id="IPR025965">
    <property type="entry name" value="FlgD/Vpr_Ig-like"/>
</dbReference>
<dbReference type="Pfam" id="PF13517">
    <property type="entry name" value="FG-GAP_3"/>
    <property type="match status" value="1"/>
</dbReference>
<evidence type="ECO:0000259" key="2">
    <source>
        <dbReference type="Pfam" id="PF13860"/>
    </source>
</evidence>
<evidence type="ECO:0000313" key="3">
    <source>
        <dbReference type="EMBL" id="AZQ40551.1"/>
    </source>
</evidence>
<gene>
    <name evidence="3" type="ORF">EJ357_24045</name>
</gene>
<organism evidence="3 4">
    <name type="scientific">Streptomyces cyaneochromogenes</name>
    <dbReference type="NCBI Taxonomy" id="2496836"/>
    <lineage>
        <taxon>Bacteria</taxon>
        <taxon>Bacillati</taxon>
        <taxon>Actinomycetota</taxon>
        <taxon>Actinomycetes</taxon>
        <taxon>Kitasatosporales</taxon>
        <taxon>Streptomycetaceae</taxon>
        <taxon>Streptomyces</taxon>
    </lineage>
</organism>
<dbReference type="InterPro" id="IPR013517">
    <property type="entry name" value="FG-GAP"/>
</dbReference>
<dbReference type="Pfam" id="PF13860">
    <property type="entry name" value="FlgD_ig"/>
    <property type="match status" value="1"/>
</dbReference>